<dbReference type="AlphaFoldDB" id="A0A8S9SII1"/>
<keyword evidence="3" id="KW-0862">Zinc</keyword>
<gene>
    <name evidence="8" type="ORF">F2Q69_00033603</name>
</gene>
<keyword evidence="5" id="KW-0175">Coiled coil</keyword>
<protein>
    <recommendedName>
        <fullName evidence="7">GRF-type domain-containing protein</fullName>
    </recommendedName>
</protein>
<name>A0A8S9SII1_BRACR</name>
<sequence>MDLGRGIPRRCECGAATIMLKSNTARNPGRMFYRCGAISGHNHVFKWLDEAHDEEFGVIGNKMAMIEQDLADIKSDLADLKKDMAEIIALQENTSNSDGGSDGHQGRRTFVTEY</sequence>
<comment type="caution">
    <text evidence="8">The sequence shown here is derived from an EMBL/GenBank/DDBJ whole genome shotgun (WGS) entry which is preliminary data.</text>
</comment>
<dbReference type="Pfam" id="PF06839">
    <property type="entry name" value="Zn_ribbon_GRF"/>
    <property type="match status" value="1"/>
</dbReference>
<dbReference type="GO" id="GO:0008270">
    <property type="term" value="F:zinc ion binding"/>
    <property type="evidence" value="ECO:0007669"/>
    <property type="project" value="UniProtKB-KW"/>
</dbReference>
<dbReference type="Proteomes" id="UP000712600">
    <property type="component" value="Unassembled WGS sequence"/>
</dbReference>
<organism evidence="8 9">
    <name type="scientific">Brassica cretica</name>
    <name type="common">Mustard</name>
    <dbReference type="NCBI Taxonomy" id="69181"/>
    <lineage>
        <taxon>Eukaryota</taxon>
        <taxon>Viridiplantae</taxon>
        <taxon>Streptophyta</taxon>
        <taxon>Embryophyta</taxon>
        <taxon>Tracheophyta</taxon>
        <taxon>Spermatophyta</taxon>
        <taxon>Magnoliopsida</taxon>
        <taxon>eudicotyledons</taxon>
        <taxon>Gunneridae</taxon>
        <taxon>Pentapetalae</taxon>
        <taxon>rosids</taxon>
        <taxon>malvids</taxon>
        <taxon>Brassicales</taxon>
        <taxon>Brassicaceae</taxon>
        <taxon>Brassiceae</taxon>
        <taxon>Brassica</taxon>
    </lineage>
</organism>
<evidence type="ECO:0000256" key="6">
    <source>
        <dbReference type="SAM" id="MobiDB-lite"/>
    </source>
</evidence>
<evidence type="ECO:0000256" key="3">
    <source>
        <dbReference type="ARBA" id="ARBA00022833"/>
    </source>
</evidence>
<proteinExistence type="predicted"/>
<dbReference type="PANTHER" id="PTHR33248">
    <property type="entry name" value="ZINC ION-BINDING PROTEIN"/>
    <property type="match status" value="1"/>
</dbReference>
<feature type="domain" description="GRF-type" evidence="7">
    <location>
        <begin position="11"/>
        <end position="51"/>
    </location>
</feature>
<keyword evidence="1" id="KW-0479">Metal-binding</keyword>
<reference evidence="8" key="1">
    <citation type="submission" date="2019-12" db="EMBL/GenBank/DDBJ databases">
        <title>Genome sequencing and annotation of Brassica cretica.</title>
        <authorList>
            <person name="Studholme D.J."/>
            <person name="Sarris P."/>
        </authorList>
    </citation>
    <scope>NUCLEOTIDE SEQUENCE</scope>
    <source>
        <strain evidence="8">PFS-109/04</strain>
        <tissue evidence="8">Leaf</tissue>
    </source>
</reference>
<keyword evidence="2 4" id="KW-0863">Zinc-finger</keyword>
<dbReference type="PROSITE" id="PS51999">
    <property type="entry name" value="ZF_GRF"/>
    <property type="match status" value="1"/>
</dbReference>
<feature type="coiled-coil region" evidence="5">
    <location>
        <begin position="63"/>
        <end position="90"/>
    </location>
</feature>
<evidence type="ECO:0000256" key="4">
    <source>
        <dbReference type="PROSITE-ProRule" id="PRU01343"/>
    </source>
</evidence>
<evidence type="ECO:0000313" key="8">
    <source>
        <dbReference type="EMBL" id="KAF3599763.1"/>
    </source>
</evidence>
<feature type="region of interest" description="Disordered" evidence="6">
    <location>
        <begin position="91"/>
        <end position="114"/>
    </location>
</feature>
<evidence type="ECO:0000256" key="5">
    <source>
        <dbReference type="SAM" id="Coils"/>
    </source>
</evidence>
<evidence type="ECO:0000256" key="2">
    <source>
        <dbReference type="ARBA" id="ARBA00022771"/>
    </source>
</evidence>
<dbReference type="EMBL" id="QGKX02000004">
    <property type="protein sequence ID" value="KAF3599763.1"/>
    <property type="molecule type" value="Genomic_DNA"/>
</dbReference>
<dbReference type="InterPro" id="IPR010666">
    <property type="entry name" value="Znf_GRF"/>
</dbReference>
<evidence type="ECO:0000313" key="9">
    <source>
        <dbReference type="Proteomes" id="UP000712600"/>
    </source>
</evidence>
<accession>A0A8S9SII1</accession>
<evidence type="ECO:0000259" key="7">
    <source>
        <dbReference type="PROSITE" id="PS51999"/>
    </source>
</evidence>
<evidence type="ECO:0000256" key="1">
    <source>
        <dbReference type="ARBA" id="ARBA00022723"/>
    </source>
</evidence>